<keyword evidence="1" id="KW-0732">Signal</keyword>
<evidence type="ECO:0000256" key="1">
    <source>
        <dbReference type="SAM" id="SignalP"/>
    </source>
</evidence>
<feature type="domain" description="ABC-type transport auxiliary lipoprotein component" evidence="2">
    <location>
        <begin position="43"/>
        <end position="191"/>
    </location>
</feature>
<feature type="chain" id="PRO_5046191891" evidence="1">
    <location>
        <begin position="23"/>
        <end position="200"/>
    </location>
</feature>
<dbReference type="SUPFAM" id="SSF159594">
    <property type="entry name" value="XCC0632-like"/>
    <property type="match status" value="1"/>
</dbReference>
<comment type="caution">
    <text evidence="3">The sequence shown here is derived from an EMBL/GenBank/DDBJ whole genome shotgun (WGS) entry which is preliminary data.</text>
</comment>
<proteinExistence type="predicted"/>
<organism evidence="3 4">
    <name type="scientific">Halomonas dongshanensis</name>
    <dbReference type="NCBI Taxonomy" id="2890835"/>
    <lineage>
        <taxon>Bacteria</taxon>
        <taxon>Pseudomonadati</taxon>
        <taxon>Pseudomonadota</taxon>
        <taxon>Gammaproteobacteria</taxon>
        <taxon>Oceanospirillales</taxon>
        <taxon>Halomonadaceae</taxon>
        <taxon>Halomonas</taxon>
    </lineage>
</organism>
<reference evidence="3" key="1">
    <citation type="submission" date="2021-11" db="EMBL/GenBank/DDBJ databases">
        <title>Halomonas sp., isolated from a coastal aquaculture zone in Dongshan Bay.</title>
        <authorList>
            <person name="Lin W."/>
        </authorList>
    </citation>
    <scope>NUCLEOTIDE SEQUENCE</scope>
    <source>
        <strain evidence="3">Yzlin-01</strain>
    </source>
</reference>
<dbReference type="Proteomes" id="UP001165542">
    <property type="component" value="Unassembled WGS sequence"/>
</dbReference>
<dbReference type="InterPro" id="IPR005586">
    <property type="entry name" value="ABC_trans_aux"/>
</dbReference>
<sequence length="200" mass="21985">MLKGLRHGVALLLLGGLLSGCASTVTPPARYMLPDSQLADNPLAPNAASARTTLGVRAPRLANYLDVEGIVMQLDDIALFEAREHQWAESLGRQLERGLRARLSRALPDYRVVRDEGNTSEAQVLRVEIDQFQGRYDGRAVASGQWQLLDAQGRLLDMQGFHAETELEDDGYPALVRALGKSVDSVADEIAARLRRQRTP</sequence>
<feature type="signal peptide" evidence="1">
    <location>
        <begin position="1"/>
        <end position="22"/>
    </location>
</feature>
<dbReference type="Gene3D" id="3.40.50.10610">
    <property type="entry name" value="ABC-type transport auxiliary lipoprotein component"/>
    <property type="match status" value="1"/>
</dbReference>
<name>A0ABT2EF52_9GAMM</name>
<accession>A0ABT2EF52</accession>
<evidence type="ECO:0000313" key="4">
    <source>
        <dbReference type="Proteomes" id="UP001165542"/>
    </source>
</evidence>
<protein>
    <submittedName>
        <fullName evidence="3">ABC-type transport auxiliary lipoprotein family protein</fullName>
    </submittedName>
</protein>
<dbReference type="RefSeq" id="WP_259036712.1">
    <property type="nucleotide sequence ID" value="NZ_JAJISC010000005.1"/>
</dbReference>
<dbReference type="EMBL" id="JAJISC010000005">
    <property type="protein sequence ID" value="MCS2610213.1"/>
    <property type="molecule type" value="Genomic_DNA"/>
</dbReference>
<keyword evidence="3" id="KW-0449">Lipoprotein</keyword>
<evidence type="ECO:0000259" key="2">
    <source>
        <dbReference type="Pfam" id="PF03886"/>
    </source>
</evidence>
<evidence type="ECO:0000313" key="3">
    <source>
        <dbReference type="EMBL" id="MCS2610213.1"/>
    </source>
</evidence>
<gene>
    <name evidence="3" type="ORF">LLY24_12895</name>
</gene>
<dbReference type="PROSITE" id="PS51257">
    <property type="entry name" value="PROKAR_LIPOPROTEIN"/>
    <property type="match status" value="1"/>
</dbReference>
<keyword evidence="4" id="KW-1185">Reference proteome</keyword>
<dbReference type="Pfam" id="PF03886">
    <property type="entry name" value="ABC_trans_aux"/>
    <property type="match status" value="1"/>
</dbReference>